<dbReference type="PROSITE" id="PS51891">
    <property type="entry name" value="CENP_V_GFA"/>
    <property type="match status" value="2"/>
</dbReference>
<dbReference type="InterPro" id="IPR006913">
    <property type="entry name" value="CENP-V/GFA"/>
</dbReference>
<proteinExistence type="inferred from homology"/>
<comment type="caution">
    <text evidence="7">The sequence shown here is derived from an EMBL/GenBank/DDBJ whole genome shotgun (WGS) entry which is preliminary data.</text>
</comment>
<dbReference type="AlphaFoldDB" id="A0A812TNK6"/>
<organism evidence="7 8">
    <name type="scientific">Symbiodinium pilosum</name>
    <name type="common">Dinoflagellate</name>
    <dbReference type="NCBI Taxonomy" id="2952"/>
    <lineage>
        <taxon>Eukaryota</taxon>
        <taxon>Sar</taxon>
        <taxon>Alveolata</taxon>
        <taxon>Dinophyceae</taxon>
        <taxon>Suessiales</taxon>
        <taxon>Symbiodiniaceae</taxon>
        <taxon>Symbiodinium</taxon>
    </lineage>
</organism>
<dbReference type="EMBL" id="CAJNIZ010031480">
    <property type="protein sequence ID" value="CAE7530817.1"/>
    <property type="molecule type" value="Genomic_DNA"/>
</dbReference>
<keyword evidence="8" id="KW-1185">Reference proteome</keyword>
<accession>A0A812TNK6</accession>
<dbReference type="Proteomes" id="UP000649617">
    <property type="component" value="Unassembled WGS sequence"/>
</dbReference>
<sequence length="332" mass="36019">MLLFRLAGCTCICGSCRVTVLGEPLKTTLCHCQDCRRWTGSVGQLAIWHRQDDVLCSGKLVEFVTGARVRKSCARCRSHILTSLPKAGLIELCVASKISLQAHFFYVTPLIDIKDDVPKFVDFPASLGGSGVQAESWEQCTDNLQVFYGSCPCGAIAVSISAEPTTTIFCHCRECRSWTGSCGHLAVVFEASLVQIAGELISVGHGGRRNCAKCSACIASAHSPEGPEAPNLLEVCGGILNAPPRVQAHWKYSERILSIKDGCAKFKDFPKDMGGSGDVLGQEVAPYAVTLFRKDEDLGLEFSFVGRKCRVLKVRRHSLIHAARLALEKGIM</sequence>
<evidence type="ECO:0000256" key="2">
    <source>
        <dbReference type="ARBA" id="ARBA00022723"/>
    </source>
</evidence>
<dbReference type="Pfam" id="PF04828">
    <property type="entry name" value="GFA"/>
    <property type="match status" value="2"/>
</dbReference>
<gene>
    <name evidence="7" type="ORF">SPIL2461_LOCUS13981</name>
</gene>
<dbReference type="GO" id="GO:0016846">
    <property type="term" value="F:carbon-sulfur lyase activity"/>
    <property type="evidence" value="ECO:0007669"/>
    <property type="project" value="InterPro"/>
</dbReference>
<evidence type="ECO:0000313" key="8">
    <source>
        <dbReference type="Proteomes" id="UP000649617"/>
    </source>
</evidence>
<evidence type="ECO:0000259" key="6">
    <source>
        <dbReference type="PROSITE" id="PS51891"/>
    </source>
</evidence>
<evidence type="ECO:0000256" key="1">
    <source>
        <dbReference type="ARBA" id="ARBA00005495"/>
    </source>
</evidence>
<feature type="signal peptide" evidence="5">
    <location>
        <begin position="1"/>
        <end position="22"/>
    </location>
</feature>
<evidence type="ECO:0000256" key="4">
    <source>
        <dbReference type="ARBA" id="ARBA00023239"/>
    </source>
</evidence>
<dbReference type="PANTHER" id="PTHR33337">
    <property type="entry name" value="GFA DOMAIN-CONTAINING PROTEIN"/>
    <property type="match status" value="1"/>
</dbReference>
<evidence type="ECO:0000256" key="5">
    <source>
        <dbReference type="SAM" id="SignalP"/>
    </source>
</evidence>
<dbReference type="PANTHER" id="PTHR33337:SF40">
    <property type="entry name" value="CENP-V_GFA DOMAIN-CONTAINING PROTEIN-RELATED"/>
    <property type="match status" value="1"/>
</dbReference>
<feature type="chain" id="PRO_5032933248" description="CENP-V/GFA domain-containing protein" evidence="5">
    <location>
        <begin position="23"/>
        <end position="332"/>
    </location>
</feature>
<comment type="similarity">
    <text evidence="1">Belongs to the Gfa family.</text>
</comment>
<dbReference type="Gene3D" id="3.90.1590.10">
    <property type="entry name" value="glutathione-dependent formaldehyde- activating enzyme (gfa)"/>
    <property type="match status" value="2"/>
</dbReference>
<evidence type="ECO:0000256" key="3">
    <source>
        <dbReference type="ARBA" id="ARBA00022833"/>
    </source>
</evidence>
<protein>
    <recommendedName>
        <fullName evidence="6">CENP-V/GFA domain-containing protein</fullName>
    </recommendedName>
</protein>
<dbReference type="InterPro" id="IPR011057">
    <property type="entry name" value="Mss4-like_sf"/>
</dbReference>
<feature type="domain" description="CENP-V/GFA" evidence="6">
    <location>
        <begin position="6"/>
        <end position="138"/>
    </location>
</feature>
<evidence type="ECO:0000313" key="7">
    <source>
        <dbReference type="EMBL" id="CAE7530817.1"/>
    </source>
</evidence>
<reference evidence="7" key="1">
    <citation type="submission" date="2021-02" db="EMBL/GenBank/DDBJ databases">
        <authorList>
            <person name="Dougan E. K."/>
            <person name="Rhodes N."/>
            <person name="Thang M."/>
            <person name="Chan C."/>
        </authorList>
    </citation>
    <scope>NUCLEOTIDE SEQUENCE</scope>
</reference>
<keyword evidence="2" id="KW-0479">Metal-binding</keyword>
<name>A0A812TNK6_SYMPI</name>
<keyword evidence="5" id="KW-0732">Signal</keyword>
<dbReference type="OrthoDB" id="406544at2759"/>
<keyword evidence="4" id="KW-0456">Lyase</keyword>
<dbReference type="SUPFAM" id="SSF51316">
    <property type="entry name" value="Mss4-like"/>
    <property type="match status" value="2"/>
</dbReference>
<dbReference type="GO" id="GO:0046872">
    <property type="term" value="F:metal ion binding"/>
    <property type="evidence" value="ECO:0007669"/>
    <property type="project" value="UniProtKB-KW"/>
</dbReference>
<keyword evidence="3" id="KW-0862">Zinc</keyword>
<feature type="domain" description="CENP-V/GFA" evidence="6">
    <location>
        <begin position="147"/>
        <end position="251"/>
    </location>
</feature>